<keyword evidence="3" id="KW-0597">Phosphoprotein</keyword>
<organism evidence="9 10">
    <name type="scientific">Petromyzon marinus</name>
    <name type="common">Sea lamprey</name>
    <dbReference type="NCBI Taxonomy" id="7757"/>
    <lineage>
        <taxon>Eukaryota</taxon>
        <taxon>Metazoa</taxon>
        <taxon>Chordata</taxon>
        <taxon>Craniata</taxon>
        <taxon>Vertebrata</taxon>
        <taxon>Cyclostomata</taxon>
        <taxon>Hyperoartia</taxon>
        <taxon>Petromyzontiformes</taxon>
        <taxon>Petromyzontidae</taxon>
        <taxon>Petromyzon</taxon>
    </lineage>
</organism>
<feature type="compositionally biased region" description="Basic and acidic residues" evidence="7">
    <location>
        <begin position="2563"/>
        <end position="2574"/>
    </location>
</feature>
<feature type="region of interest" description="Disordered" evidence="7">
    <location>
        <begin position="1226"/>
        <end position="1259"/>
    </location>
</feature>
<feature type="compositionally biased region" description="Basic and acidic residues" evidence="7">
    <location>
        <begin position="1711"/>
        <end position="1724"/>
    </location>
</feature>
<feature type="compositionally biased region" description="Basic and acidic residues" evidence="7">
    <location>
        <begin position="827"/>
        <end position="843"/>
    </location>
</feature>
<feature type="region of interest" description="Disordered" evidence="7">
    <location>
        <begin position="1740"/>
        <end position="1768"/>
    </location>
</feature>
<evidence type="ECO:0000313" key="9">
    <source>
        <dbReference type="Proteomes" id="UP001318040"/>
    </source>
</evidence>
<dbReference type="Proteomes" id="UP001318040">
    <property type="component" value="Chromosome 19"/>
</dbReference>
<dbReference type="GO" id="GO:0060090">
    <property type="term" value="F:molecular adaptor activity"/>
    <property type="evidence" value="ECO:0007669"/>
    <property type="project" value="InterPro"/>
</dbReference>
<comment type="subcellular location">
    <subcellularLocation>
        <location evidence="1">Cytoplasm</location>
        <location evidence="1">Cytoskeleton</location>
        <location evidence="1">Microtubule organizing center</location>
        <location evidence="1">Centrosome</location>
    </subcellularLocation>
</comment>
<evidence type="ECO:0000256" key="7">
    <source>
        <dbReference type="SAM" id="MobiDB-lite"/>
    </source>
</evidence>
<dbReference type="InterPro" id="IPR019528">
    <property type="entry name" value="PACT_domain"/>
</dbReference>
<dbReference type="Pfam" id="PF10495">
    <property type="entry name" value="PACT_coil_coil"/>
    <property type="match status" value="1"/>
</dbReference>
<feature type="region of interest" description="Disordered" evidence="7">
    <location>
        <begin position="2749"/>
        <end position="2775"/>
    </location>
</feature>
<feature type="region of interest" description="Disordered" evidence="7">
    <location>
        <begin position="2266"/>
        <end position="2339"/>
    </location>
</feature>
<evidence type="ECO:0000256" key="4">
    <source>
        <dbReference type="ARBA" id="ARBA00023054"/>
    </source>
</evidence>
<proteinExistence type="predicted"/>
<evidence type="ECO:0000256" key="2">
    <source>
        <dbReference type="ARBA" id="ARBA00022490"/>
    </source>
</evidence>
<accession>A0AAJ7T7L3</accession>
<feature type="coiled-coil region" evidence="6">
    <location>
        <begin position="985"/>
        <end position="1052"/>
    </location>
</feature>
<sequence length="3145" mass="346825">MEEEKRRRKVEAGKAKLAEFRQRKAKGDVAHPEKEKKKGKKTPLHQHGLATEEHALTADEMEGGMELGVETIVEAGLGEQIPSEEDAPGGLGSVEPETTEDRSSEVPSPPTDRDTDGLMALEITQFEAAIQQRDEIITQLSANLQQALSSRDGVQQETQHLTTHIQSLQQQLQQASEMLRSTRQWSQTQELAQAQQQLSTCQNLLCEKTSELHRLRSRLELAHATRQPGAEGSLGTRPDGLAQEGAADHEVYIPILQKELQESKTIASQLEATISQKEAIILTLQQTLPSKDKAPMSTSTSPTGTERAALCELTEKVGEAERTVTELQREVSSKNLALEDLRMRLSASAEKEQQLSRENVKLLNDLDNLAKKQGHLDGNLTEGAASNWERREGELRTALGEERDRQVAALRSEMQREVERLQAVIEDLTESNRRSHESLLLLEESNGQLSTSLRDSQAELASVQEQLSSVLSESTEMDARYGRELENFRVKLETLENERTEARGRVAELEKLNAELSFGREEAQRALEQIREQQDKDMEGLRLALGLEYKGSIDKLTADIENLSVALSLSAEELRSTKETLERQYIEEMEGFKESLRQEHKENVNKLLADNERLTAELSLGKEVVKSELGNVPTDENDPLGIQDKCNREVENEKDADVQEEKGNLEKLEAELAKLRGDLVHNTRAAQSALEKQRQQHYAEVESLKETLGQQHKGGLDKLLADIQNLTLMLSQHEQEAQSALEKQQQQHLIDKEAQKVTLDQEHKGNIDKLLGDLERLKEELLNNKEEAQCSLEKMKQQHSIEMEGLKETLRQENRVTMDKLQAEVEKLNNERSQSRQEADSRYKQMQQDYSRQVEVLQEQLKEQRMGVQDDACRLEQLLQHHREEVEGLKEALRVEHKGAVDKLLTDTETLNAELSLSRQGTRGAQEQLQQQQIRHMEEVQSICEQHIKELEILKETTGQEHAVKVDKLTADIEKLGAELSLRREEELHATVELQEQHARELEQLKESLAQENKLNTDQLLAELEKSHGLALKDSQEKQKDLDDLVKQLEEKHRLSLELALKGADNQSKVTNGESKAELESKHAEELAALKEDFREKVEKLIQENKSFELEQLETEEGISGILRELEDCATFQETLEIYGSTCDNVEAPGPTPVPSNSSGKAVANPQESPPKPDDDPASQKQGRQLKQLLSALSRQCIAMKGRVQAATLVAQCRLLQQDAQYQCESEPAPDASPHSVVDGAGAAGAKSSGGGDHTQGQSATTISTAIPTVDEFNALLQEKAALEERVGDLRKTCDLQQEEMVSLKAQAVGDDDEVVEEKKNKKEEVVRKGRGGVAQLNVGSQGDVQTRAVEELGLAGATGPSPQAALSHVPQKPCLLHKLQKGKDECRFDLKSVDPSPAEMAHGLSNLYSQETKLTMQFPTSLTVTVESRTPNESENPLETAGFTAGDNTILLVGSSQLRGYCEQYPHEGSSSFPAISSSRLFADVCTSPNGPSVRDIQALFNSVDGPSQQQQEDNPSGFDVLLNHATPVDQPVVISKYNVVPGCDSESESTVDPLRSPDMESLDRPLVLTHPSHSEPDGDSLARDFGHWRPEEFAEGFSEMMVTIPLPTGPSVPCAGDSGIDVHTWLYRCRGSRGSGGSGRHRLTAQISLPSPPFAVEQASGVQVSLLKGWATGSPPHHGIDDKATTAPPPAEQEACEDGVQQQQQQHHGQTDSESEQKSKTLLKKQEAELQEQAGRVKVQVQVQQKGQKQQQQRKHHRKQQKKHPGMVLVQHMSVVPEEGQEDQVVQEDVDRRGDGTELPPSGILSELRKILNDGGDHTSDGAWSRSLGEVLRRALQEIHSSATSGEAGTNRAANLDYRALGPHKPTAAEGCSNAAQSWKGQITELLRLLSMLESRTIQKCGEQENPDAELFRSLEAELHSLQVLLDIKDTEVELLQQQVQAWGDQQQSAEVKQKMKKSTFTHFQVSLEDLNASVRGEETAGGNGALLNGDSFALRKQVLQKQDEIVSLQEKIQELQPLGRQVKEMETIFHGLKRQLVQKESAIVSLQSLVCELRLGRRGLEGGCREEPEHGAQDPSDVAHLTLAAGKDPELQCLQSCISEVDHLKERLNSMSRGAETLRSQLSQKEVEAEKFELCVAELETLKQQLDYVARDCDGLKDRLAVKNVEMQTMLIPPVQEAAEGPPGEAIRSYQSLCAQLEWQNTEIRSLRAHIVELEVLRHQFHSLRKDYTSLKWQLSQKDDEIDTMEFRIQELQSVYSGFMDESHEQADSLGSGKTSPALPQQTSAAADREPAQHFDTTTTATTGASNPESECPGADAAHSAMWSQTDAAATAEASRPNAAAAAAAATAAAFGEDGKGEQRREHGGRTAVQCGAQVDKDDAKRWDMPSSQAALQAAVDVQRASLEEVHALRLALVQKEEELEALRVCMSTLQGAVELAGESGSHSEEDAAEPSDADSDGRQQTQLSKVAKDKAAATMSKNLPSQQLLLAALEGPMPEPVTDTKSDTVCTKAALSVADSGHPIQGQHLHSDTVPPQKHLARGWQKSGPCRGSSPSQGTIPAETRKLSRTETMNKQKPAGRSANIKREPASQTKPSSRVARATPPVAVPCGTCTQLEAERDGLVEALRMEREACQHLRQRLQVLQRERSRPAVGGDSDVAGSVPSWGDRSTSRGDLDVEQRTGSPCELVEGATPGGTDCGDQSKHVEIRREEPDGPSLPVIEDSASGVGTEMQASTCVKAAEKLSLLSGSRTEEGTADTEMTNGNGDIARPSEGSVLVACDGGSSSSRTAGLSSDSTDLTRRHGLLQCACRRLQLVSTTTRDLLAQISIRVISVVDLTRDEELAQLLRRLKELDAEIAHSEADLTWDSQLASGDPLGRVARQLSELYGRVTVLSEEKEALNAVVLDLTRLLQQRACTPPPRLAGGPEPAPTWRSDRQPAPPPRRASRGSPATERAMLCVPIGKFQSLHRRFTRAESQRRALLHQKRYLLLVLGSFAGTEQPALALLARPRVELLLIARETAADAATRRRFRVVARAVAATCRLRMLLQKQQRQRGCTAHGWKVDMPVAAFSTPGRHYRGHSLDEVEREHFWNCSPWSSHSVPCAEEHRNPDSFLHDFINKLESIQLRLGPYYTETSSFSRLAKKP</sequence>
<keyword evidence="5" id="KW-0206">Cytoskeleton</keyword>
<protein>
    <submittedName>
        <fullName evidence="10">Uncharacterized protein LOC116943711 isoform X1</fullName>
    </submittedName>
</protein>
<feature type="compositionally biased region" description="Low complexity" evidence="7">
    <location>
        <begin position="1740"/>
        <end position="1753"/>
    </location>
</feature>
<dbReference type="KEGG" id="pmrn:116943711"/>
<evidence type="ECO:0000256" key="1">
    <source>
        <dbReference type="ARBA" id="ARBA00004300"/>
    </source>
</evidence>
<feature type="coiled-coil region" evidence="6">
    <location>
        <begin position="1273"/>
        <end position="1300"/>
    </location>
</feature>
<feature type="region of interest" description="Disordered" evidence="7">
    <location>
        <begin position="80"/>
        <end position="115"/>
    </location>
</feature>
<name>A0AAJ7T7L3_PETMA</name>
<feature type="compositionally biased region" description="Basic and acidic residues" evidence="7">
    <location>
        <begin position="2670"/>
        <end position="2680"/>
    </location>
</feature>
<gene>
    <name evidence="10" type="primary">LOC116943711</name>
</gene>
<dbReference type="InterPro" id="IPR028745">
    <property type="entry name" value="AKAP9/Pericentrin"/>
</dbReference>
<feature type="compositionally biased region" description="Polar residues" evidence="7">
    <location>
        <begin position="2275"/>
        <end position="2288"/>
    </location>
</feature>
<feature type="region of interest" description="Disordered" evidence="7">
    <location>
        <begin position="1781"/>
        <end position="1804"/>
    </location>
</feature>
<feature type="region of interest" description="Disordered" evidence="7">
    <location>
        <begin position="2916"/>
        <end position="2952"/>
    </location>
</feature>
<evidence type="ECO:0000259" key="8">
    <source>
        <dbReference type="Pfam" id="PF10495"/>
    </source>
</evidence>
<reference evidence="10" key="1">
    <citation type="submission" date="2025-08" db="UniProtKB">
        <authorList>
            <consortium name="RefSeq"/>
        </authorList>
    </citation>
    <scope>IDENTIFICATION</scope>
    <source>
        <tissue evidence="10">Sperm</tissue>
    </source>
</reference>
<feature type="coiled-coil region" evidence="6">
    <location>
        <begin position="324"/>
        <end position="372"/>
    </location>
</feature>
<feature type="region of interest" description="Disordered" evidence="7">
    <location>
        <begin position="827"/>
        <end position="847"/>
    </location>
</feature>
<dbReference type="RefSeq" id="XP_032812694.1">
    <property type="nucleotide sequence ID" value="XM_032956803.1"/>
</dbReference>
<feature type="domain" description="Pericentrin/AKAP-450 centrosomal targeting" evidence="8">
    <location>
        <begin position="2970"/>
        <end position="3048"/>
    </location>
</feature>
<dbReference type="GO" id="GO:0005737">
    <property type="term" value="C:cytoplasm"/>
    <property type="evidence" value="ECO:0007669"/>
    <property type="project" value="UniProtKB-ARBA"/>
</dbReference>
<dbReference type="PANTHER" id="PTHR44981:SF2">
    <property type="entry name" value="PERICENTRIN-LIKE PROTEIN, ISOFORM F"/>
    <property type="match status" value="1"/>
</dbReference>
<feature type="region of interest" description="Disordered" evidence="7">
    <location>
        <begin position="1675"/>
        <end position="1724"/>
    </location>
</feature>
<keyword evidence="4 6" id="KW-0175">Coiled coil</keyword>
<feature type="compositionally biased region" description="Basic residues" evidence="7">
    <location>
        <begin position="1754"/>
        <end position="1767"/>
    </location>
</feature>
<dbReference type="Gene3D" id="1.10.287.1490">
    <property type="match status" value="1"/>
</dbReference>
<feature type="coiled-coil region" evidence="6">
    <location>
        <begin position="1084"/>
        <end position="1111"/>
    </location>
</feature>
<feature type="compositionally biased region" description="Basic and acidic residues" evidence="7">
    <location>
        <begin position="2356"/>
        <end position="2368"/>
    </location>
</feature>
<evidence type="ECO:0000256" key="6">
    <source>
        <dbReference type="SAM" id="Coils"/>
    </source>
</evidence>
<feature type="region of interest" description="Disordered" evidence="7">
    <location>
        <begin position="1143"/>
        <end position="1183"/>
    </location>
</feature>
<dbReference type="GO" id="GO:0005813">
    <property type="term" value="C:centrosome"/>
    <property type="evidence" value="ECO:0007669"/>
    <property type="project" value="UniProtKB-SubCell"/>
</dbReference>
<keyword evidence="2" id="KW-0963">Cytoplasm</keyword>
<evidence type="ECO:0000256" key="3">
    <source>
        <dbReference type="ARBA" id="ARBA00022553"/>
    </source>
</evidence>
<feature type="region of interest" description="Disordered" evidence="7">
    <location>
        <begin position="1"/>
        <end position="58"/>
    </location>
</feature>
<keyword evidence="9" id="KW-1185">Reference proteome</keyword>
<evidence type="ECO:0000313" key="10">
    <source>
        <dbReference type="RefSeq" id="XP_032812694.1"/>
    </source>
</evidence>
<feature type="compositionally biased region" description="Basic and acidic residues" evidence="7">
    <location>
        <begin position="10"/>
        <end position="36"/>
    </location>
</feature>
<evidence type="ECO:0000256" key="5">
    <source>
        <dbReference type="ARBA" id="ARBA00023212"/>
    </source>
</evidence>
<dbReference type="GO" id="GO:0007165">
    <property type="term" value="P:signal transduction"/>
    <property type="evidence" value="ECO:0007669"/>
    <property type="project" value="InterPro"/>
</dbReference>
<feature type="coiled-coil region" evidence="6">
    <location>
        <begin position="407"/>
        <end position="536"/>
    </location>
</feature>
<feature type="region of interest" description="Disordered" evidence="7">
    <location>
        <begin position="2530"/>
        <end position="2603"/>
    </location>
</feature>
<feature type="region of interest" description="Disordered" evidence="7">
    <location>
        <begin position="2439"/>
        <end position="2478"/>
    </location>
</feature>
<feature type="compositionally biased region" description="Acidic residues" evidence="7">
    <location>
        <begin position="1781"/>
        <end position="1790"/>
    </location>
</feature>
<dbReference type="PANTHER" id="PTHR44981">
    <property type="entry name" value="PERICENTRIN-LIKE PROTEIN, ISOFORM F"/>
    <property type="match status" value="1"/>
</dbReference>
<feature type="region of interest" description="Disordered" evidence="7">
    <location>
        <begin position="2648"/>
        <end position="2702"/>
    </location>
</feature>
<feature type="coiled-coil region" evidence="6">
    <location>
        <begin position="2104"/>
        <end position="2162"/>
    </location>
</feature>
<feature type="region of interest" description="Disordered" evidence="7">
    <location>
        <begin position="2355"/>
        <end position="2375"/>
    </location>
</feature>